<feature type="signal peptide" evidence="2">
    <location>
        <begin position="1"/>
        <end position="23"/>
    </location>
</feature>
<dbReference type="InterPro" id="IPR008391">
    <property type="entry name" value="AXE1_dom"/>
</dbReference>
<dbReference type="OrthoDB" id="3668964at2"/>
<dbReference type="GO" id="GO:0005976">
    <property type="term" value="P:polysaccharide metabolic process"/>
    <property type="evidence" value="ECO:0007669"/>
    <property type="project" value="TreeGrafter"/>
</dbReference>
<name>A0A2T0TXC9_9SPHI</name>
<evidence type="ECO:0000313" key="4">
    <source>
        <dbReference type="EMBL" id="PRY50325.1"/>
    </source>
</evidence>
<dbReference type="RefSeq" id="WP_106294341.1">
    <property type="nucleotide sequence ID" value="NZ_PVTH01000009.1"/>
</dbReference>
<organism evidence="4 5">
    <name type="scientific">Arcticibacter pallidicorallinus</name>
    <dbReference type="NCBI Taxonomy" id="1259464"/>
    <lineage>
        <taxon>Bacteria</taxon>
        <taxon>Pseudomonadati</taxon>
        <taxon>Bacteroidota</taxon>
        <taxon>Sphingobacteriia</taxon>
        <taxon>Sphingobacteriales</taxon>
        <taxon>Sphingobacteriaceae</taxon>
        <taxon>Arcticibacter</taxon>
    </lineage>
</organism>
<gene>
    <name evidence="4" type="ORF">B0I27_10946</name>
</gene>
<dbReference type="EMBL" id="PVTH01000009">
    <property type="protein sequence ID" value="PRY50325.1"/>
    <property type="molecule type" value="Genomic_DNA"/>
</dbReference>
<dbReference type="PANTHER" id="PTHR40111">
    <property type="entry name" value="CEPHALOSPORIN-C DEACETYLASE"/>
    <property type="match status" value="1"/>
</dbReference>
<protein>
    <submittedName>
        <fullName evidence="4">Cephalosporin-C deacetylase-like acetyl esterase</fullName>
    </submittedName>
</protein>
<keyword evidence="5" id="KW-1185">Reference proteome</keyword>
<feature type="active site" description="Charge relay system" evidence="1">
    <location>
        <position position="415"/>
    </location>
</feature>
<dbReference type="SUPFAM" id="SSF53474">
    <property type="entry name" value="alpha/beta-Hydrolases"/>
    <property type="match status" value="1"/>
</dbReference>
<proteinExistence type="predicted"/>
<evidence type="ECO:0000256" key="2">
    <source>
        <dbReference type="SAM" id="SignalP"/>
    </source>
</evidence>
<dbReference type="Proteomes" id="UP000238034">
    <property type="component" value="Unassembled WGS sequence"/>
</dbReference>
<feature type="active site" description="Nucleophile" evidence="1">
    <location>
        <position position="301"/>
    </location>
</feature>
<feature type="chain" id="PRO_5015747575" evidence="2">
    <location>
        <begin position="24"/>
        <end position="441"/>
    </location>
</feature>
<dbReference type="InterPro" id="IPR029058">
    <property type="entry name" value="AB_hydrolase_fold"/>
</dbReference>
<dbReference type="GO" id="GO:0052689">
    <property type="term" value="F:carboxylic ester hydrolase activity"/>
    <property type="evidence" value="ECO:0007669"/>
    <property type="project" value="TreeGrafter"/>
</dbReference>
<comment type="caution">
    <text evidence="4">The sequence shown here is derived from an EMBL/GenBank/DDBJ whole genome shotgun (WGS) entry which is preliminary data.</text>
</comment>
<dbReference type="InterPro" id="IPR039069">
    <property type="entry name" value="CE7"/>
</dbReference>
<feature type="domain" description="Acetyl xylan esterase" evidence="3">
    <location>
        <begin position="136"/>
        <end position="430"/>
    </location>
</feature>
<dbReference type="Gene3D" id="3.40.50.1820">
    <property type="entry name" value="alpha/beta hydrolase"/>
    <property type="match status" value="1"/>
</dbReference>
<evidence type="ECO:0000313" key="5">
    <source>
        <dbReference type="Proteomes" id="UP000238034"/>
    </source>
</evidence>
<dbReference type="Pfam" id="PF05448">
    <property type="entry name" value="AXE1"/>
    <property type="match status" value="1"/>
</dbReference>
<dbReference type="AlphaFoldDB" id="A0A2T0TXC9"/>
<reference evidence="4 5" key="1">
    <citation type="submission" date="2018-03" db="EMBL/GenBank/DDBJ databases">
        <title>Genomic Encyclopedia of Type Strains, Phase III (KMG-III): the genomes of soil and plant-associated and newly described type strains.</title>
        <authorList>
            <person name="Whitman W."/>
        </authorList>
    </citation>
    <scope>NUCLEOTIDE SEQUENCE [LARGE SCALE GENOMIC DNA]</scope>
    <source>
        <strain evidence="4 5">CGMCC 1.9313</strain>
    </source>
</reference>
<keyword evidence="2" id="KW-0732">Signal</keyword>
<evidence type="ECO:0000259" key="3">
    <source>
        <dbReference type="Pfam" id="PF05448"/>
    </source>
</evidence>
<accession>A0A2T0TXC9</accession>
<sequence length="441" mass="48820">MNLKTVKFLLATVLILIGQTVFSQNSPAPLKLVEILLTPDHADWNYRAGENAQVKVTVLKYGVPINEAEVEYSFGQEMMEPEVTRRLKLNDGQGIINIGTSTQPGFRQLKVKAKHNGVAYDGQVKLAFSPEKIEATTALPADFNEFWKQNLEEITNVALSPVVEHLPTHSTNTVDVFLVTIQINAKGQRLFGYLCKPKKAGKYPVLFSPPGAGVKPFAPNTSFADQGFISFTTEIHGISPVLDATAYRSISSAFGDYWLNNLHSRDTYYYKKVYLGCVRAIDYLCSLPEFDGENVAVTGGSQGGALAIVTAALHPQVKCLVSFYPALSDINGYLQNRAGGWPHMLNPSNGKVNNRPENLLTIGYYDVVNFARQIKVPGFYSWGYNDNTCPPTSVYAAVNSVKAPKTLSITPISGHWRFEETNRESLSWIKKQLKLVETRSE</sequence>
<evidence type="ECO:0000256" key="1">
    <source>
        <dbReference type="PIRSR" id="PIRSR639069-1"/>
    </source>
</evidence>
<feature type="active site" description="Charge relay system" evidence="1">
    <location>
        <position position="386"/>
    </location>
</feature>
<dbReference type="PANTHER" id="PTHR40111:SF1">
    <property type="entry name" value="CEPHALOSPORIN-C DEACETYLASE"/>
    <property type="match status" value="1"/>
</dbReference>